<evidence type="ECO:0000256" key="1">
    <source>
        <dbReference type="SAM" id="Phobius"/>
    </source>
</evidence>
<accession>A0ABY0FK11</accession>
<organism evidence="2 3">
    <name type="scientific">Candidatus Nanosyncoccus nanoralicus</name>
    <dbReference type="NCBI Taxonomy" id="2171996"/>
    <lineage>
        <taxon>Bacteria</taxon>
        <taxon>Candidatus Saccharimonadota</taxon>
        <taxon>Candidatus Nanosyncoccalia</taxon>
        <taxon>Candidatus Nanosyncoccales</taxon>
        <taxon>Candidatus Nanosyncoccaceae</taxon>
        <taxon>Candidatus Nanosyncoccus</taxon>
    </lineage>
</organism>
<gene>
    <name evidence="2" type="ORF">G3KMM_00328</name>
</gene>
<dbReference type="RefSeq" id="WP_129604682.1">
    <property type="nucleotide sequence ID" value="NZ_PRLL01000008.1"/>
</dbReference>
<comment type="caution">
    <text evidence="2">The sequence shown here is derived from an EMBL/GenBank/DDBJ whole genome shotgun (WGS) entry which is preliminary data.</text>
</comment>
<keyword evidence="1" id="KW-1133">Transmembrane helix</keyword>
<protein>
    <recommendedName>
        <fullName evidence="4">DUF5667 domain-containing protein</fullName>
    </recommendedName>
</protein>
<proteinExistence type="predicted"/>
<sequence length="215" mass="24733">MTIENTENGKNIASKQSHPLLIFLGLIITPFLVVGATFSVFQTKPVYAEDYDLNTITHKKLNDLERGNISTGCASIQVSLRNLQKNDSKTRVLLGTSYQTLLTNYFSPLNIRLIKNNLPDINLSRIQTEMFTSRNDFTNLFITYSQHLETLISLDCKNQPNEFYYELENVRFLREKLEDSVTKTNNIVSSHLQLVDQLKHNMAIKDSENQKKENQ</sequence>
<keyword evidence="1" id="KW-0472">Membrane</keyword>
<keyword evidence="3" id="KW-1185">Reference proteome</keyword>
<dbReference type="EMBL" id="PRLL01000008">
    <property type="protein sequence ID" value="RYC73573.1"/>
    <property type="molecule type" value="Genomic_DNA"/>
</dbReference>
<name>A0ABY0FK11_9BACT</name>
<keyword evidence="1" id="KW-0812">Transmembrane</keyword>
<feature type="transmembrane region" description="Helical" evidence="1">
    <location>
        <begin position="20"/>
        <end position="41"/>
    </location>
</feature>
<evidence type="ECO:0000313" key="2">
    <source>
        <dbReference type="EMBL" id="RYC73573.1"/>
    </source>
</evidence>
<reference evidence="2 3" key="1">
    <citation type="journal article" date="2018" name="bioRxiv">
        <title>Evidence of independent acquisition and adaption of ultra-small bacteria to human hosts across the highly diverse yet reduced genomes of the phylum Saccharibacteria.</title>
        <authorList>
            <person name="McLean J.S."/>
            <person name="Bor B."/>
            <person name="To T.T."/>
            <person name="Liu Q."/>
            <person name="Kearns K.A."/>
            <person name="Solden L.M."/>
            <person name="Wrighton K.C."/>
            <person name="He X."/>
            <person name="Shi W."/>
        </authorList>
    </citation>
    <scope>NUCLEOTIDE SEQUENCE [LARGE SCALE GENOMIC DNA]</scope>
    <source>
        <strain evidence="2 3">TM7_KMM_G3_1_HOT_351</strain>
    </source>
</reference>
<reference evidence="2 3" key="2">
    <citation type="journal article" date="2020" name="Cell Rep.">
        <title>Acquisition and Adaptation of Ultra-small Parasitic Reduced Genome Bacteria to Mammalian Hosts.</title>
        <authorList>
            <person name="McLean J.S."/>
            <person name="Bor B."/>
            <person name="Kerns K.A."/>
            <person name="Liu Q."/>
            <person name="To T.T."/>
            <person name="Solden L."/>
            <person name="Hendrickson E.L."/>
            <person name="Wrighton K."/>
            <person name="Shi W."/>
            <person name="He X."/>
        </authorList>
    </citation>
    <scope>NUCLEOTIDE SEQUENCE [LARGE SCALE GENOMIC DNA]</scope>
    <source>
        <strain evidence="2 3">TM7_KMM_G3_1_HOT_351</strain>
    </source>
</reference>
<evidence type="ECO:0008006" key="4">
    <source>
        <dbReference type="Google" id="ProtNLM"/>
    </source>
</evidence>
<dbReference type="Proteomes" id="UP001191004">
    <property type="component" value="Unassembled WGS sequence"/>
</dbReference>
<evidence type="ECO:0000313" key="3">
    <source>
        <dbReference type="Proteomes" id="UP001191004"/>
    </source>
</evidence>